<dbReference type="GO" id="GO:0009451">
    <property type="term" value="P:RNA modification"/>
    <property type="evidence" value="ECO:0007669"/>
    <property type="project" value="InterPro"/>
</dbReference>
<dbReference type="InterPro" id="IPR004843">
    <property type="entry name" value="Calcineurin-like_PHP"/>
</dbReference>
<evidence type="ECO:0000256" key="1">
    <source>
        <dbReference type="ARBA" id="ARBA00022737"/>
    </source>
</evidence>
<dbReference type="AlphaFoldDB" id="A0A4Y7KIT7"/>
<proteinExistence type="predicted"/>
<evidence type="ECO:0000313" key="4">
    <source>
        <dbReference type="EMBL" id="RZC73263.1"/>
    </source>
</evidence>
<dbReference type="InterPro" id="IPR002885">
    <property type="entry name" value="PPR_rpt"/>
</dbReference>
<accession>A0A4Y7KIT7</accession>
<dbReference type="PANTHER" id="PTHR47926:SF450">
    <property type="entry name" value="DYW DOMAIN-CONTAINING PROTEIN"/>
    <property type="match status" value="1"/>
</dbReference>
<gene>
    <name evidence="4" type="ORF">C5167_048743</name>
</gene>
<organism evidence="4 5">
    <name type="scientific">Papaver somniferum</name>
    <name type="common">Opium poppy</name>
    <dbReference type="NCBI Taxonomy" id="3469"/>
    <lineage>
        <taxon>Eukaryota</taxon>
        <taxon>Viridiplantae</taxon>
        <taxon>Streptophyta</taxon>
        <taxon>Embryophyta</taxon>
        <taxon>Tracheophyta</taxon>
        <taxon>Spermatophyta</taxon>
        <taxon>Magnoliopsida</taxon>
        <taxon>Ranunculales</taxon>
        <taxon>Papaveraceae</taxon>
        <taxon>Papaveroideae</taxon>
        <taxon>Papaver</taxon>
    </lineage>
</organism>
<dbReference type="InterPro" id="IPR046960">
    <property type="entry name" value="PPR_At4g14850-like_plant"/>
</dbReference>
<dbReference type="InterPro" id="IPR032867">
    <property type="entry name" value="DYW_dom"/>
</dbReference>
<dbReference type="PANTHER" id="PTHR47926">
    <property type="entry name" value="PENTATRICOPEPTIDE REPEAT-CONTAINING PROTEIN"/>
    <property type="match status" value="1"/>
</dbReference>
<dbReference type="PRINTS" id="PR00114">
    <property type="entry name" value="STPHPHTASE"/>
</dbReference>
<feature type="domain" description="Serine/threonine specific protein phosphatases" evidence="3">
    <location>
        <begin position="608"/>
        <end position="759"/>
    </location>
</feature>
<dbReference type="NCBIfam" id="TIGR00756">
    <property type="entry name" value="PPR"/>
    <property type="match status" value="1"/>
</dbReference>
<dbReference type="Pfam" id="PF00149">
    <property type="entry name" value="Metallophos"/>
    <property type="match status" value="1"/>
</dbReference>
<dbReference type="SMART" id="SM00156">
    <property type="entry name" value="PP2Ac"/>
    <property type="match status" value="1"/>
</dbReference>
<dbReference type="InterPro" id="IPR006186">
    <property type="entry name" value="Ser/Thr-sp_prot-phosphatase"/>
</dbReference>
<keyword evidence="5" id="KW-1185">Reference proteome</keyword>
<feature type="repeat" description="PPR" evidence="2">
    <location>
        <begin position="297"/>
        <end position="331"/>
    </location>
</feature>
<dbReference type="FunFam" id="1.25.40.10:FF:000366">
    <property type="entry name" value="Pentatricopeptide (PPR) repeat-containing protein"/>
    <property type="match status" value="1"/>
</dbReference>
<dbReference type="Proteomes" id="UP000316621">
    <property type="component" value="Chromosome 8"/>
</dbReference>
<reference evidence="4 5" key="1">
    <citation type="journal article" date="2018" name="Science">
        <title>The opium poppy genome and morphinan production.</title>
        <authorList>
            <person name="Guo L."/>
            <person name="Winzer T."/>
            <person name="Yang X."/>
            <person name="Li Y."/>
            <person name="Ning Z."/>
            <person name="He Z."/>
            <person name="Teodor R."/>
            <person name="Lu Y."/>
            <person name="Bowser T.A."/>
            <person name="Graham I.A."/>
            <person name="Ye K."/>
        </authorList>
    </citation>
    <scope>NUCLEOTIDE SEQUENCE [LARGE SCALE GENOMIC DNA]</scope>
    <source>
        <strain evidence="5">cv. HN1</strain>
        <tissue evidence="4">Leaves</tissue>
    </source>
</reference>
<dbReference type="GO" id="GO:0003723">
    <property type="term" value="F:RNA binding"/>
    <property type="evidence" value="ECO:0007669"/>
    <property type="project" value="InterPro"/>
</dbReference>
<evidence type="ECO:0000259" key="3">
    <source>
        <dbReference type="SMART" id="SM00156"/>
    </source>
</evidence>
<dbReference type="Pfam" id="PF14432">
    <property type="entry name" value="DYW_deaminase"/>
    <property type="match status" value="1"/>
</dbReference>
<dbReference type="Pfam" id="PF13041">
    <property type="entry name" value="PPR_2"/>
    <property type="match status" value="2"/>
</dbReference>
<name>A0A4Y7KIT7_PAPSO</name>
<keyword evidence="1" id="KW-0677">Repeat</keyword>
<dbReference type="Gene3D" id="1.25.40.10">
    <property type="entry name" value="Tetratricopeptide repeat domain"/>
    <property type="match status" value="3"/>
</dbReference>
<dbReference type="GO" id="GO:0016787">
    <property type="term" value="F:hydrolase activity"/>
    <property type="evidence" value="ECO:0007669"/>
    <property type="project" value="InterPro"/>
</dbReference>
<dbReference type="InterPro" id="IPR046849">
    <property type="entry name" value="E2_motif"/>
</dbReference>
<dbReference type="FunFam" id="1.25.40.10:FF:001630">
    <property type="entry name" value="Pentatricopeptide repeat-containing protein At5g43790"/>
    <property type="match status" value="1"/>
</dbReference>
<protein>
    <recommendedName>
        <fullName evidence="3">Serine/threonine specific protein phosphatases domain-containing protein</fullName>
    </recommendedName>
</protein>
<dbReference type="Pfam" id="PF20430">
    <property type="entry name" value="Eplus_motif"/>
    <property type="match status" value="1"/>
</dbReference>
<dbReference type="EMBL" id="CM010722">
    <property type="protein sequence ID" value="RZC73263.1"/>
    <property type="molecule type" value="Genomic_DNA"/>
</dbReference>
<dbReference type="Pfam" id="PF20431">
    <property type="entry name" value="E_motif"/>
    <property type="match status" value="1"/>
</dbReference>
<dbReference type="InterPro" id="IPR029052">
    <property type="entry name" value="Metallo-depent_PP-like"/>
</dbReference>
<sequence>MLQWSSMKPEHLINHPTLILLGNCKSLTTLKKIHAQMITTGLILHTFPLSRILLYSSTLSLTYSLTIFNQIINPSIFLYNTLISSFASNNNPQIAFSLYSQILTHKTLKPNNFTYPSLFKACGSHPSWLHHGIALHTHVLKFLEPHTFDHFVQASLVNFYSKFGNLGLSRFLFNQIKKPDLATWNSILAAYANPTTTYTTTTSVDEQDTTGLAIEVLCLFNEMLLAQCRPNEVTLVAVITACAKLGAFTQGSWAYSYILRNNLKLNRFVITSLIDMYAKCGWLDFAKQLFDQIPDKDVLCYNVMIRGFAVHGYGHQALSLFNEMKVAKVQPDDVTFVVALCACAHVGLVEDGYSCFNSMKDVYGIEPKVEHYACLVDLLARGGLLDEAHRTISTMPMKPNAVLWRSLLGASRVHENLGLGELALRNLIELEPRTSGNYVLLSNMYAKINRWDSVKEVRKAMKNLGVSKLPGSSLIEIDGVLHEFLMGDKTHPSSKEIYVKLEETSKRLNTYGYNSVTREVLFDIEEEEKEDALNYHSERLAIAFALIQVPSNSSVPIRIIKNLRVCSDCHESTKLISKIYGRGIIVRDRNRFHHFKDGTCCVTDNSDLHEYCDEDETERPNDELSQNDWKVLVEESYVQQNSELEESVQTPVLVYGRLCGSKRITILRGNHHESCQITQVYGFYDKCLWKYGSANVWKTFMDLFNYFPLTALVGLEIFCLHGGLPPLIQTLETYEILTVFKKPPPEGPMCDLLWSDSDD</sequence>
<dbReference type="Gramene" id="RZC73263">
    <property type="protein sequence ID" value="RZC73263"/>
    <property type="gene ID" value="C5167_048743"/>
</dbReference>
<dbReference type="OMA" id="ECIKKMP"/>
<dbReference type="InterPro" id="IPR011990">
    <property type="entry name" value="TPR-like_helical_dom_sf"/>
</dbReference>
<dbReference type="PROSITE" id="PS51375">
    <property type="entry name" value="PPR"/>
    <property type="match status" value="1"/>
</dbReference>
<dbReference type="SUPFAM" id="SSF56300">
    <property type="entry name" value="Metallo-dependent phosphatases"/>
    <property type="match status" value="1"/>
</dbReference>
<dbReference type="GO" id="GO:0008270">
    <property type="term" value="F:zinc ion binding"/>
    <property type="evidence" value="ECO:0007669"/>
    <property type="project" value="InterPro"/>
</dbReference>
<dbReference type="InterPro" id="IPR046848">
    <property type="entry name" value="E_motif"/>
</dbReference>
<dbReference type="FunFam" id="1.25.40.10:FF:000031">
    <property type="entry name" value="Pentatricopeptide repeat-containing protein mitochondrial"/>
    <property type="match status" value="1"/>
</dbReference>
<evidence type="ECO:0000313" key="5">
    <source>
        <dbReference type="Proteomes" id="UP000316621"/>
    </source>
</evidence>
<evidence type="ECO:0000256" key="2">
    <source>
        <dbReference type="PROSITE-ProRule" id="PRU00708"/>
    </source>
</evidence>
<dbReference type="Gene3D" id="3.60.21.10">
    <property type="match status" value="1"/>
</dbReference>